<evidence type="ECO:0000313" key="4">
    <source>
        <dbReference type="EMBL" id="KAA8515041.1"/>
    </source>
</evidence>
<dbReference type="NCBIfam" id="TIGR00756">
    <property type="entry name" value="PPR"/>
    <property type="match status" value="3"/>
</dbReference>
<reference evidence="4 5" key="1">
    <citation type="submission" date="2019-09" db="EMBL/GenBank/DDBJ databases">
        <title>A chromosome-level genome assembly of the Chinese tupelo Nyssa sinensis.</title>
        <authorList>
            <person name="Yang X."/>
            <person name="Kang M."/>
            <person name="Yang Y."/>
            <person name="Xiong H."/>
            <person name="Wang M."/>
            <person name="Zhang Z."/>
            <person name="Wang Z."/>
            <person name="Wu H."/>
            <person name="Ma T."/>
            <person name="Liu J."/>
            <person name="Xi Z."/>
        </authorList>
    </citation>
    <scope>NUCLEOTIDE SEQUENCE [LARGE SCALE GENOMIC DNA]</scope>
    <source>
        <strain evidence="4">J267</strain>
        <tissue evidence="4">Leaf</tissue>
    </source>
</reference>
<dbReference type="Pfam" id="PF01535">
    <property type="entry name" value="PPR"/>
    <property type="match status" value="4"/>
</dbReference>
<dbReference type="OrthoDB" id="185373at2759"/>
<dbReference type="Pfam" id="PF13041">
    <property type="entry name" value="PPR_2"/>
    <property type="match status" value="1"/>
</dbReference>
<organism evidence="4 5">
    <name type="scientific">Nyssa sinensis</name>
    <dbReference type="NCBI Taxonomy" id="561372"/>
    <lineage>
        <taxon>Eukaryota</taxon>
        <taxon>Viridiplantae</taxon>
        <taxon>Streptophyta</taxon>
        <taxon>Embryophyta</taxon>
        <taxon>Tracheophyta</taxon>
        <taxon>Spermatophyta</taxon>
        <taxon>Magnoliopsida</taxon>
        <taxon>eudicotyledons</taxon>
        <taxon>Gunneridae</taxon>
        <taxon>Pentapetalae</taxon>
        <taxon>asterids</taxon>
        <taxon>Cornales</taxon>
        <taxon>Nyssaceae</taxon>
        <taxon>Nyssa</taxon>
    </lineage>
</organism>
<keyword evidence="2" id="KW-0677">Repeat</keyword>
<evidence type="ECO:0000256" key="2">
    <source>
        <dbReference type="ARBA" id="ARBA00022737"/>
    </source>
</evidence>
<sequence length="417" mass="46686">MEISSIRRLFSSSIPFKNPKFSFPCTTVSSTEKYWTHLQKNYSNPEKTLNRVGVKLDTPCVIEVLQRCALNQPLLGLRFFIWAGLQPNYRHSLYMYSKACKVFEINRNPRVVTDVIEAYRVQGCLVNIRTFKVVLNLCREAKLADEGLWGFCDANQLEDACGLFKVMRGHECLPNTVAYSALLDGVCRFGNVERALELLREMETECGDCNPNVVTYTSTIQSFCEKGRSMEVLGILDQMVACGFAPNRVTIINLIKGLCIEGHVEEAYKLIDKVVAGGSVSNDECYSSLVISLLQIKKLEEAEKLFRSMLASAVKPDGMASGSLIRRLCLEGRVLDGFHLYDEIERLGCLTSIDSDIYSVLLAELCQDSHLMEAAKLARMMAVRGIQPKAPYVDNIVKHLKNSGEEELVSNITKMGS</sequence>
<keyword evidence="5" id="KW-1185">Reference proteome</keyword>
<dbReference type="AlphaFoldDB" id="A0A5J4ZCR0"/>
<dbReference type="InterPro" id="IPR002885">
    <property type="entry name" value="PPR_rpt"/>
</dbReference>
<evidence type="ECO:0000256" key="3">
    <source>
        <dbReference type="PROSITE-ProRule" id="PRU00708"/>
    </source>
</evidence>
<dbReference type="Gene3D" id="1.25.40.10">
    <property type="entry name" value="Tetratricopeptide repeat domain"/>
    <property type="match status" value="3"/>
</dbReference>
<feature type="repeat" description="PPR" evidence="3">
    <location>
        <begin position="175"/>
        <end position="205"/>
    </location>
</feature>
<feature type="repeat" description="PPR" evidence="3">
    <location>
        <begin position="282"/>
        <end position="316"/>
    </location>
</feature>
<protein>
    <submittedName>
        <fullName evidence="4">Uncharacterized protein</fullName>
    </submittedName>
</protein>
<dbReference type="PROSITE" id="PS51375">
    <property type="entry name" value="PPR"/>
    <property type="match status" value="4"/>
</dbReference>
<proteinExistence type="inferred from homology"/>
<feature type="repeat" description="PPR" evidence="3">
    <location>
        <begin position="212"/>
        <end position="246"/>
    </location>
</feature>
<dbReference type="InterPro" id="IPR011990">
    <property type="entry name" value="TPR-like_helical_dom_sf"/>
</dbReference>
<gene>
    <name evidence="4" type="ORF">F0562_018172</name>
</gene>
<dbReference type="PANTHER" id="PTHR47941">
    <property type="entry name" value="PENTATRICOPEPTIDE REPEAT-CONTAINING PROTEIN 3, MITOCHONDRIAL"/>
    <property type="match status" value="1"/>
</dbReference>
<name>A0A5J4ZCR0_9ASTE</name>
<evidence type="ECO:0000256" key="1">
    <source>
        <dbReference type="ARBA" id="ARBA00007626"/>
    </source>
</evidence>
<accession>A0A5J4ZCR0</accession>
<dbReference type="EMBL" id="CM018052">
    <property type="protein sequence ID" value="KAA8515041.1"/>
    <property type="molecule type" value="Genomic_DNA"/>
</dbReference>
<dbReference type="Proteomes" id="UP000325577">
    <property type="component" value="Linkage Group LG9"/>
</dbReference>
<feature type="repeat" description="PPR" evidence="3">
    <location>
        <begin position="354"/>
        <end position="388"/>
    </location>
</feature>
<comment type="similarity">
    <text evidence="1">Belongs to the PPR family. P subfamily.</text>
</comment>
<evidence type="ECO:0000313" key="5">
    <source>
        <dbReference type="Proteomes" id="UP000325577"/>
    </source>
</evidence>